<organism evidence="1 3">
    <name type="scientific">Candidatus Nitrosopelagicus brevis</name>
    <dbReference type="NCBI Taxonomy" id="1410606"/>
    <lineage>
        <taxon>Archaea</taxon>
        <taxon>Nitrososphaerota</taxon>
    </lineage>
</organism>
<dbReference type="Proteomes" id="UP000030944">
    <property type="component" value="Chromosome"/>
</dbReference>
<evidence type="ECO:0000313" key="2">
    <source>
        <dbReference type="EMBL" id="PTL87733.1"/>
    </source>
</evidence>
<dbReference type="RefSeq" id="WP_048104847.1">
    <property type="nucleotide sequence ID" value="NZ_CP007026.1"/>
</dbReference>
<dbReference type="HOGENOM" id="CLU_2257459_0_0_2"/>
<evidence type="ECO:0000313" key="3">
    <source>
        <dbReference type="Proteomes" id="UP000030944"/>
    </source>
</evidence>
<accession>A0A0A7V4V9</accession>
<gene>
    <name evidence="2" type="ORF">A7X95_00110</name>
    <name evidence="1" type="ORF">T478_0459</name>
</gene>
<name>A0A0A7V4V9_9ARCH</name>
<dbReference type="KEGG" id="nbv:T478_0459"/>
<dbReference type="AlphaFoldDB" id="A0A0A7V4V9"/>
<protein>
    <submittedName>
        <fullName evidence="1">Uncharacterized protein</fullName>
    </submittedName>
</protein>
<reference evidence="2" key="2">
    <citation type="submission" date="2016-05" db="EMBL/GenBank/DDBJ databases">
        <authorList>
            <person name="Lavstsen T."/>
            <person name="Jespersen J.S."/>
        </authorList>
    </citation>
    <scope>NUCLEOTIDE SEQUENCE [LARGE SCALE GENOMIC DNA]</scope>
    <source>
        <strain evidence="2">U25</strain>
    </source>
</reference>
<reference evidence="2 4" key="3">
    <citation type="submission" date="2018-04" db="EMBL/GenBank/DDBJ databases">
        <title>Transcriptomics of ammonia oxidizing archaea.</title>
        <authorList>
            <person name="Carini P."/>
        </authorList>
    </citation>
    <scope>NUCLEOTIDE SEQUENCE [LARGE SCALE GENOMIC DNA]</scope>
    <source>
        <strain evidence="2 4">U25</strain>
    </source>
</reference>
<reference evidence="1 3" key="1">
    <citation type="journal article" date="2015" name="Proc. Natl. Acad. Sci. U.S.A.">
        <title>Genomic and proteomic characterization of "Candidatus Nitrosopelagicus brevis": An ammonia-oxidizing archaeon from the open ocean.</title>
        <authorList>
            <person name="Santoro A.E."/>
            <person name="Dupont C.L."/>
            <person name="Richter R.A."/>
            <person name="Craig M.T."/>
            <person name="Carini P."/>
            <person name="McIlvin M.R."/>
            <person name="Yang Y."/>
            <person name="Orsi W.D."/>
            <person name="Moran D.M."/>
            <person name="Saito M.A."/>
        </authorList>
    </citation>
    <scope>NUCLEOTIDE SEQUENCE [LARGE SCALE GENOMIC DNA]</scope>
    <source>
        <strain evidence="1">CN25</strain>
        <strain evidence="3">V2</strain>
    </source>
</reference>
<proteinExistence type="predicted"/>
<keyword evidence="4" id="KW-1185">Reference proteome</keyword>
<dbReference type="GeneID" id="24816353"/>
<sequence>MRDDEKFEIIRALDLLPHISGASWAMLWFRVNGVKNPSKDEFREKTVEYFSKIVPLLESFEGKKEFEDINHYMKNRFEEEKKLIMSGDNSEVEKRYQRYLDYG</sequence>
<evidence type="ECO:0000313" key="1">
    <source>
        <dbReference type="EMBL" id="AJA93236.1"/>
    </source>
</evidence>
<dbReference type="STRING" id="1410606.T478_0459"/>
<dbReference type="EMBL" id="CP007026">
    <property type="protein sequence ID" value="AJA93236.1"/>
    <property type="molecule type" value="Genomic_DNA"/>
</dbReference>
<dbReference type="Proteomes" id="UP000241022">
    <property type="component" value="Unassembled WGS sequence"/>
</dbReference>
<dbReference type="OrthoDB" id="6477at2157"/>
<evidence type="ECO:0000313" key="4">
    <source>
        <dbReference type="Proteomes" id="UP000241022"/>
    </source>
</evidence>
<dbReference type="EMBL" id="LXWN01000001">
    <property type="protein sequence ID" value="PTL87733.1"/>
    <property type="molecule type" value="Genomic_DNA"/>
</dbReference>